<evidence type="ECO:0000313" key="9">
    <source>
        <dbReference type="Proteomes" id="UP000653730"/>
    </source>
</evidence>
<feature type="active site" description="Phosphothreonine intermediate" evidence="5">
    <location>
        <position position="79"/>
    </location>
</feature>
<feature type="chain" id="PRO_5037265934" evidence="7">
    <location>
        <begin position="20"/>
        <end position="549"/>
    </location>
</feature>
<evidence type="ECO:0000256" key="2">
    <source>
        <dbReference type="ARBA" id="ARBA00022723"/>
    </source>
</evidence>
<evidence type="ECO:0000256" key="6">
    <source>
        <dbReference type="PIRSR" id="PIRSR031924-51"/>
    </source>
</evidence>
<reference evidence="8 9" key="1">
    <citation type="submission" date="2020-09" db="EMBL/GenBank/DDBJ databases">
        <title>Sinomicrobium weinanense sp. nov., a halophilic bacteria isolated from saline-alkali soil.</title>
        <authorList>
            <person name="Wu P."/>
            <person name="Ren H."/>
            <person name="Mei Y."/>
            <person name="Liang Y."/>
            <person name="Chen Z."/>
        </authorList>
    </citation>
    <scope>NUCLEOTIDE SEQUENCE [LARGE SCALE GENOMIC DNA]</scope>
    <source>
        <strain evidence="8 9">FJxs</strain>
    </source>
</reference>
<dbReference type="PIRSF" id="PIRSF031924">
    <property type="entry name" value="Pi-irrepressible_AP"/>
    <property type="match status" value="1"/>
</dbReference>
<dbReference type="Pfam" id="PF01663">
    <property type="entry name" value="Phosphodiest"/>
    <property type="match status" value="1"/>
</dbReference>
<evidence type="ECO:0000256" key="1">
    <source>
        <dbReference type="ARBA" id="ARBA00022553"/>
    </source>
</evidence>
<protein>
    <submittedName>
        <fullName evidence="8">Alkaline phosphatase family protein</fullName>
    </submittedName>
</protein>
<dbReference type="PANTHER" id="PTHR10151:SF120">
    <property type="entry name" value="BIS(5'-ADENOSYL)-TRIPHOSPHATASE"/>
    <property type="match status" value="1"/>
</dbReference>
<comment type="caution">
    <text evidence="8">The sequence shown here is derived from an EMBL/GenBank/DDBJ whole genome shotgun (WGS) entry which is preliminary data.</text>
</comment>
<dbReference type="Gene3D" id="3.30.1360.150">
    <property type="match status" value="1"/>
</dbReference>
<organism evidence="8 9">
    <name type="scientific">Sinomicrobium weinanense</name>
    <dbReference type="NCBI Taxonomy" id="2842200"/>
    <lineage>
        <taxon>Bacteria</taxon>
        <taxon>Pseudomonadati</taxon>
        <taxon>Bacteroidota</taxon>
        <taxon>Flavobacteriia</taxon>
        <taxon>Flavobacteriales</taxon>
        <taxon>Flavobacteriaceae</taxon>
        <taxon>Sinomicrobium</taxon>
    </lineage>
</organism>
<evidence type="ECO:0000256" key="5">
    <source>
        <dbReference type="PIRSR" id="PIRSR031924-50"/>
    </source>
</evidence>
<keyword evidence="1 5" id="KW-0597">Phosphoprotein</keyword>
<evidence type="ECO:0000313" key="8">
    <source>
        <dbReference type="EMBL" id="MBC9796849.1"/>
    </source>
</evidence>
<dbReference type="GO" id="GO:0046872">
    <property type="term" value="F:metal ion binding"/>
    <property type="evidence" value="ECO:0007669"/>
    <property type="project" value="UniProtKB-KW"/>
</dbReference>
<dbReference type="Gene3D" id="3.40.720.10">
    <property type="entry name" value="Alkaline Phosphatase, subunit A"/>
    <property type="match status" value="1"/>
</dbReference>
<dbReference type="RefSeq" id="WP_187965992.1">
    <property type="nucleotide sequence ID" value="NZ_JACVDC010000038.1"/>
</dbReference>
<dbReference type="GO" id="GO:0004035">
    <property type="term" value="F:alkaline phosphatase activity"/>
    <property type="evidence" value="ECO:0007669"/>
    <property type="project" value="InterPro"/>
</dbReference>
<proteinExistence type="predicted"/>
<dbReference type="InterPro" id="IPR017850">
    <property type="entry name" value="Alkaline_phosphatase_core_sf"/>
</dbReference>
<keyword evidence="9" id="KW-1185">Reference proteome</keyword>
<dbReference type="PANTHER" id="PTHR10151">
    <property type="entry name" value="ECTONUCLEOTIDE PYROPHOSPHATASE/PHOSPHODIESTERASE"/>
    <property type="match status" value="1"/>
</dbReference>
<dbReference type="InterPro" id="IPR026263">
    <property type="entry name" value="Alkaline_phosphatase_prok"/>
</dbReference>
<dbReference type="Proteomes" id="UP000653730">
    <property type="component" value="Unassembled WGS sequence"/>
</dbReference>
<keyword evidence="2 4" id="KW-0479">Metal-binding</keyword>
<sequence length="549" mass="61200">MRKFTAALFMLCAAFGTRAQSENTPYVKPKLVVGIVVDQMRYDYLTRFWERYGDGGFKRLINEGFNCRNNHFNYIPTYTGPGHASVYTGTTPSMHGIIGNNWYDKENDEMVYCAGDDTQQSVGTTSKAGKMSPHRVKTTTVTDQLRLATQLKGKVVGVAIKDRGAILPAGHAANAAYWFHGKDEGKWISSSYYMDELPKWVDKFNRSGKVKEYMTTWNTLYDIDTYAESGPDDNPYEGKFKGEKTPTFPHKLKKLEKHNGGYDILKSTPYGNSLTADFALAAIDGEELGQDDITDFLALSFSCTDYVGHQFGVNSKEAEDTYLRLDRDLARLLSELDKKVGKGEYTVFLTADHGAVHVPAYLQSLKIPAGYFNILDFTVHVKNFAREKYNVDGLISNISNGQIFIDHTVAKEHDLNIRQIQEDLVEEIMQYKDVEKAFTASAFTGAEFTERLTALLQRGYNQKRSGDVLYVLAPSVIVYSKTGSTHGSGLNYDTHAPFLLYGKGIKKGKSTVKETHINDIAPTISALLGIGFPSGTTGKPVFEALEIED</sequence>
<feature type="binding site" evidence="6">
    <location>
        <begin position="161"/>
        <end position="163"/>
    </location>
    <ligand>
        <name>substrate</name>
    </ligand>
</feature>
<evidence type="ECO:0000256" key="7">
    <source>
        <dbReference type="SAM" id="SignalP"/>
    </source>
</evidence>
<feature type="signal peptide" evidence="7">
    <location>
        <begin position="1"/>
        <end position="19"/>
    </location>
</feature>
<keyword evidence="3 7" id="KW-0732">Signal</keyword>
<dbReference type="NCBIfam" id="NF042991">
    <property type="entry name" value="alk_phos_PafA"/>
    <property type="match status" value="1"/>
</dbReference>
<accession>A0A926JT25</accession>
<dbReference type="SUPFAM" id="SSF53649">
    <property type="entry name" value="Alkaline phosphatase-like"/>
    <property type="match status" value="1"/>
</dbReference>
<feature type="binding site" evidence="6">
    <location>
        <position position="100"/>
    </location>
    <ligand>
        <name>substrate</name>
    </ligand>
</feature>
<gene>
    <name evidence="8" type="ORF">IBL28_12790</name>
</gene>
<dbReference type="AlphaFoldDB" id="A0A926JT25"/>
<evidence type="ECO:0000256" key="3">
    <source>
        <dbReference type="ARBA" id="ARBA00022729"/>
    </source>
</evidence>
<evidence type="ECO:0000256" key="4">
    <source>
        <dbReference type="PIRNR" id="PIRNR031924"/>
    </source>
</evidence>
<dbReference type="EMBL" id="JACVDC010000038">
    <property type="protein sequence ID" value="MBC9796849.1"/>
    <property type="molecule type" value="Genomic_DNA"/>
</dbReference>
<name>A0A926JT25_9FLAO</name>
<dbReference type="CDD" id="cd16016">
    <property type="entry name" value="AP-SPAP"/>
    <property type="match status" value="1"/>
</dbReference>
<dbReference type="InterPro" id="IPR002591">
    <property type="entry name" value="Phosphodiest/P_Trfase"/>
</dbReference>